<proteinExistence type="predicted"/>
<dbReference type="PRINTS" id="PR00413">
    <property type="entry name" value="HADHALOGNASE"/>
</dbReference>
<dbReference type="AlphaFoldDB" id="A0A0G1VH91"/>
<dbReference type="PANTHER" id="PTHR18901">
    <property type="entry name" value="2-DEOXYGLUCOSE-6-PHOSPHATE PHOSPHATASE 2"/>
    <property type="match status" value="1"/>
</dbReference>
<evidence type="ECO:0000313" key="1">
    <source>
        <dbReference type="EMBL" id="KKW05928.1"/>
    </source>
</evidence>
<evidence type="ECO:0008006" key="3">
    <source>
        <dbReference type="Google" id="ProtNLM"/>
    </source>
</evidence>
<comment type="caution">
    <text evidence="1">The sequence shown here is derived from an EMBL/GenBank/DDBJ whole genome shotgun (WGS) entry which is preliminary data.</text>
</comment>
<reference evidence="1 2" key="1">
    <citation type="journal article" date="2015" name="Nature">
        <title>rRNA introns, odd ribosomes, and small enigmatic genomes across a large radiation of phyla.</title>
        <authorList>
            <person name="Brown C.T."/>
            <person name="Hug L.A."/>
            <person name="Thomas B.C."/>
            <person name="Sharon I."/>
            <person name="Castelle C.J."/>
            <person name="Singh A."/>
            <person name="Wilkins M.J."/>
            <person name="Williams K.H."/>
            <person name="Banfield J.F."/>
        </authorList>
    </citation>
    <scope>NUCLEOTIDE SEQUENCE [LARGE SCALE GENOMIC DNA]</scope>
</reference>
<dbReference type="SFLD" id="SFLDG01129">
    <property type="entry name" value="C1.5:_HAD__Beta-PGM__Phosphata"/>
    <property type="match status" value="1"/>
</dbReference>
<dbReference type="InterPro" id="IPR036412">
    <property type="entry name" value="HAD-like_sf"/>
</dbReference>
<dbReference type="PANTHER" id="PTHR18901:SF38">
    <property type="entry name" value="PSEUDOURIDINE-5'-PHOSPHATASE"/>
    <property type="match status" value="1"/>
</dbReference>
<dbReference type="Gene3D" id="3.40.50.1000">
    <property type="entry name" value="HAD superfamily/HAD-like"/>
    <property type="match status" value="1"/>
</dbReference>
<accession>A0A0G1VH91</accession>
<dbReference type="Pfam" id="PF00702">
    <property type="entry name" value="Hydrolase"/>
    <property type="match status" value="1"/>
</dbReference>
<protein>
    <recommendedName>
        <fullName evidence="3">HAD-superfamily hydrolase, subfamily IA, variant 3</fullName>
    </recommendedName>
</protein>
<dbReference type="Gene3D" id="1.10.150.240">
    <property type="entry name" value="Putative phosphatase, domain 2"/>
    <property type="match status" value="1"/>
</dbReference>
<sequence length="221" mass="24500">MEKMVRFKPLKAVIFDLDGTLIDNEGVYDRAFCAVLKKRGISCEAVSHTPGIGVKENWEKMVNRGVLSEDPQTLTAETYDFYLNNLTDIIVRPGVREVMHYLKSRRVKRILATSTGADVASRVVGTVGIAHHFDSQTFGDEVPRRKPAPDLFLKALEKENVYPEEALVIEDAPAGVEAAKTAGAPVVALKTDWATREDLFRADKVVNNFADLLTLLKEGKV</sequence>
<dbReference type="SUPFAM" id="SSF56784">
    <property type="entry name" value="HAD-like"/>
    <property type="match status" value="1"/>
</dbReference>
<dbReference type="STRING" id="1618342.UY40_C0006G0022"/>
<gene>
    <name evidence="1" type="ORF">UY40_C0006G0022</name>
</gene>
<dbReference type="InterPro" id="IPR023214">
    <property type="entry name" value="HAD_sf"/>
</dbReference>
<dbReference type="EMBL" id="LCPW01000006">
    <property type="protein sequence ID" value="KKW05928.1"/>
    <property type="molecule type" value="Genomic_DNA"/>
</dbReference>
<dbReference type="Proteomes" id="UP000034119">
    <property type="component" value="Unassembled WGS sequence"/>
</dbReference>
<evidence type="ECO:0000313" key="2">
    <source>
        <dbReference type="Proteomes" id="UP000034119"/>
    </source>
</evidence>
<name>A0A0G1VH91_9BACT</name>
<dbReference type="InterPro" id="IPR023198">
    <property type="entry name" value="PGP-like_dom2"/>
</dbReference>
<dbReference type="SFLD" id="SFLDS00003">
    <property type="entry name" value="Haloacid_Dehalogenase"/>
    <property type="match status" value="1"/>
</dbReference>
<dbReference type="InterPro" id="IPR006439">
    <property type="entry name" value="HAD-SF_hydro_IA"/>
</dbReference>
<dbReference type="NCBIfam" id="TIGR01509">
    <property type="entry name" value="HAD-SF-IA-v3"/>
    <property type="match status" value="1"/>
</dbReference>
<organism evidence="1 2">
    <name type="scientific">candidate division CPR1 bacterium GW2011_GWC1_49_13</name>
    <dbReference type="NCBI Taxonomy" id="1618342"/>
    <lineage>
        <taxon>Bacteria</taxon>
        <taxon>candidate division CPR1</taxon>
    </lineage>
</organism>
<dbReference type="SFLD" id="SFLDG01135">
    <property type="entry name" value="C1.5.6:_HAD__Beta-PGM__Phospha"/>
    <property type="match status" value="1"/>
</dbReference>